<name>A0A250KJQ4_9BACT</name>
<evidence type="ECO:0000259" key="1">
    <source>
        <dbReference type="PROSITE" id="PS50943"/>
    </source>
</evidence>
<accession>A0A250KJQ4</accession>
<dbReference type="REBASE" id="215592">
    <property type="entry name" value="C.PmeGA1ORF200371P"/>
</dbReference>
<dbReference type="AlphaFoldDB" id="A0A250KJQ4"/>
<reference evidence="2 3" key="1">
    <citation type="submission" date="2017-05" db="EMBL/GenBank/DDBJ databases">
        <title>whole genome sequence of Prevotella melaninogenica GAI 07411.</title>
        <authorList>
            <person name="Kondo Y."/>
            <person name="Hoshino T."/>
        </authorList>
    </citation>
    <scope>NUCLEOTIDE SEQUENCE [LARGE SCALE GENOMIC DNA]</scope>
    <source>
        <strain evidence="2 3">GAI 07411</strain>
    </source>
</reference>
<proteinExistence type="predicted"/>
<organism evidence="2 3">
    <name type="scientific">Prevotella melaninogenica</name>
    <dbReference type="NCBI Taxonomy" id="28132"/>
    <lineage>
        <taxon>Bacteria</taxon>
        <taxon>Pseudomonadati</taxon>
        <taxon>Bacteroidota</taxon>
        <taxon>Bacteroidia</taxon>
        <taxon>Bacteroidales</taxon>
        <taxon>Prevotellaceae</taxon>
        <taxon>Prevotella</taxon>
    </lineage>
</organism>
<dbReference type="Gene3D" id="1.10.260.40">
    <property type="entry name" value="lambda repressor-like DNA-binding domains"/>
    <property type="match status" value="1"/>
</dbReference>
<dbReference type="OrthoDB" id="7865033at2"/>
<dbReference type="Pfam" id="PF13443">
    <property type="entry name" value="HTH_26"/>
    <property type="match status" value="1"/>
</dbReference>
<dbReference type="GO" id="GO:0003677">
    <property type="term" value="F:DNA binding"/>
    <property type="evidence" value="ECO:0007669"/>
    <property type="project" value="InterPro"/>
</dbReference>
<dbReference type="SUPFAM" id="SSF47413">
    <property type="entry name" value="lambda repressor-like DNA-binding domains"/>
    <property type="match status" value="1"/>
</dbReference>
<evidence type="ECO:0000313" key="2">
    <source>
        <dbReference type="EMBL" id="BBA29846.1"/>
    </source>
</evidence>
<dbReference type="InterPro" id="IPR010982">
    <property type="entry name" value="Lambda_DNA-bd_dom_sf"/>
</dbReference>
<sequence>MKNMNRIKSVFADTGHTGKWLADQLEKAPVTISKWCTNTSQPSLETIHRIAEILNVQPGDLLTKI</sequence>
<dbReference type="PROSITE" id="PS50943">
    <property type="entry name" value="HTH_CROC1"/>
    <property type="match status" value="1"/>
</dbReference>
<feature type="domain" description="HTH cro/C1-type" evidence="1">
    <location>
        <begin position="21"/>
        <end position="61"/>
    </location>
</feature>
<evidence type="ECO:0000313" key="3">
    <source>
        <dbReference type="Proteomes" id="UP000267517"/>
    </source>
</evidence>
<dbReference type="EMBL" id="AP018050">
    <property type="protein sequence ID" value="BBA29846.1"/>
    <property type="molecule type" value="Genomic_DNA"/>
</dbReference>
<gene>
    <name evidence="2" type="ORF">PMEL_200372</name>
</gene>
<dbReference type="InterPro" id="IPR001387">
    <property type="entry name" value="Cro/C1-type_HTH"/>
</dbReference>
<dbReference type="Proteomes" id="UP000267517">
    <property type="component" value="Chromosome II"/>
</dbReference>
<dbReference type="RefSeq" id="WP_120174963.1">
    <property type="nucleotide sequence ID" value="NZ_AP018050.1"/>
</dbReference>
<dbReference type="SMART" id="SM00530">
    <property type="entry name" value="HTH_XRE"/>
    <property type="match status" value="1"/>
</dbReference>
<dbReference type="CDD" id="cd00093">
    <property type="entry name" value="HTH_XRE"/>
    <property type="match status" value="1"/>
</dbReference>
<protein>
    <submittedName>
        <fullName evidence="2">Transcriptional regulator</fullName>
    </submittedName>
</protein>